<dbReference type="InterPro" id="IPR014196">
    <property type="entry name" value="SpoIIM"/>
</dbReference>
<dbReference type="STRING" id="39060.SAMN05660706_10810"/>
<name>A0A1I6DAL9_9FIRM</name>
<organism evidence="2 3">
    <name type="scientific">Desulfoscipio geothermicus DSM 3669</name>
    <dbReference type="NCBI Taxonomy" id="1121426"/>
    <lineage>
        <taxon>Bacteria</taxon>
        <taxon>Bacillati</taxon>
        <taxon>Bacillota</taxon>
        <taxon>Clostridia</taxon>
        <taxon>Eubacteriales</taxon>
        <taxon>Desulfallaceae</taxon>
        <taxon>Desulfoscipio</taxon>
    </lineage>
</organism>
<feature type="transmembrane region" description="Helical" evidence="1">
    <location>
        <begin position="123"/>
        <end position="150"/>
    </location>
</feature>
<keyword evidence="1" id="KW-1133">Transmembrane helix</keyword>
<feature type="transmembrane region" description="Helical" evidence="1">
    <location>
        <begin position="78"/>
        <end position="103"/>
    </location>
</feature>
<keyword evidence="1" id="KW-0812">Transmembrane</keyword>
<keyword evidence="3" id="KW-1185">Reference proteome</keyword>
<sequence length="210" mass="23115">MGYVRRLWTASLRRSWPLYLIVIGIFSLGILLGSLGVSTLQAEQSLELHRYLQAFLTQAAEIEVDRAQVARGALYDNLLVGVLMYILGLTIICLPLVLAIIFIRGFILGFTVSFLTTDPDLQGLVVIFVSMLPQNIFFIPALIIGGTASLSFSLLLIKRFFNSQTRVWPDFLGYTIIMAGCIAAFAAAALTEGYITPELTRLSASLFAGW</sequence>
<dbReference type="Pfam" id="PF01944">
    <property type="entry name" value="SpoIIM"/>
    <property type="match status" value="1"/>
</dbReference>
<dbReference type="AlphaFoldDB" id="A0A1I6DAL9"/>
<dbReference type="Proteomes" id="UP000199584">
    <property type="component" value="Unassembled WGS sequence"/>
</dbReference>
<proteinExistence type="predicted"/>
<dbReference type="OrthoDB" id="1707382at2"/>
<feature type="transmembrane region" description="Helical" evidence="1">
    <location>
        <begin position="171"/>
        <end position="190"/>
    </location>
</feature>
<accession>A0A1I6DAL9</accession>
<evidence type="ECO:0000313" key="3">
    <source>
        <dbReference type="Proteomes" id="UP000199584"/>
    </source>
</evidence>
<evidence type="ECO:0000313" key="2">
    <source>
        <dbReference type="EMBL" id="SFR02479.1"/>
    </source>
</evidence>
<protein>
    <submittedName>
        <fullName evidence="2">Stage II sporulation protein M</fullName>
    </submittedName>
</protein>
<dbReference type="RefSeq" id="WP_092482586.1">
    <property type="nucleotide sequence ID" value="NZ_FOYM01000008.1"/>
</dbReference>
<keyword evidence="1" id="KW-0472">Membrane</keyword>
<dbReference type="PIRSF" id="PIRSF038973">
    <property type="entry name" value="SpoIIM"/>
    <property type="match status" value="1"/>
</dbReference>
<evidence type="ECO:0000256" key="1">
    <source>
        <dbReference type="SAM" id="Phobius"/>
    </source>
</evidence>
<dbReference type="EMBL" id="FOYM01000008">
    <property type="protein sequence ID" value="SFR02479.1"/>
    <property type="molecule type" value="Genomic_DNA"/>
</dbReference>
<dbReference type="NCBIfam" id="TIGR02831">
    <property type="entry name" value="spo_II_M"/>
    <property type="match status" value="1"/>
</dbReference>
<gene>
    <name evidence="2" type="ORF">SAMN05660706_10810</name>
</gene>
<feature type="transmembrane region" description="Helical" evidence="1">
    <location>
        <begin position="16"/>
        <end position="40"/>
    </location>
</feature>
<reference evidence="3" key="1">
    <citation type="submission" date="2016-10" db="EMBL/GenBank/DDBJ databases">
        <authorList>
            <person name="Varghese N."/>
            <person name="Submissions S."/>
        </authorList>
    </citation>
    <scope>NUCLEOTIDE SEQUENCE [LARGE SCALE GENOMIC DNA]</scope>
    <source>
        <strain evidence="3">DSM 3669</strain>
    </source>
</reference>
<dbReference type="InterPro" id="IPR002798">
    <property type="entry name" value="SpoIIM-like"/>
</dbReference>